<protein>
    <submittedName>
        <fullName evidence="1">Uncharacterized protein</fullName>
    </submittedName>
</protein>
<name>A0A6J4UY02_9BACT</name>
<gene>
    <name evidence="1" type="ORF">AVDCRST_MAG33-1824</name>
</gene>
<feature type="non-terminal residue" evidence="1">
    <location>
        <position position="28"/>
    </location>
</feature>
<proteinExistence type="predicted"/>
<organism evidence="1">
    <name type="scientific">uncultured Thermomicrobiales bacterium</name>
    <dbReference type="NCBI Taxonomy" id="1645740"/>
    <lineage>
        <taxon>Bacteria</taxon>
        <taxon>Pseudomonadati</taxon>
        <taxon>Thermomicrobiota</taxon>
        <taxon>Thermomicrobia</taxon>
        <taxon>Thermomicrobiales</taxon>
        <taxon>environmental samples</taxon>
    </lineage>
</organism>
<evidence type="ECO:0000313" key="1">
    <source>
        <dbReference type="EMBL" id="CAA9562965.1"/>
    </source>
</evidence>
<dbReference type="EMBL" id="CADCWK010000193">
    <property type="protein sequence ID" value="CAA9562965.1"/>
    <property type="molecule type" value="Genomic_DNA"/>
</dbReference>
<accession>A0A6J4UY02</accession>
<dbReference type="AlphaFoldDB" id="A0A6J4UY02"/>
<reference evidence="1" key="1">
    <citation type="submission" date="2020-02" db="EMBL/GenBank/DDBJ databases">
        <authorList>
            <person name="Meier V. D."/>
        </authorList>
    </citation>
    <scope>NUCLEOTIDE SEQUENCE</scope>
    <source>
        <strain evidence="1">AVDCRST_MAG33</strain>
    </source>
</reference>
<sequence>WLPMPVAPRSRISTPCRTTVASTNCSTG</sequence>
<feature type="non-terminal residue" evidence="1">
    <location>
        <position position="1"/>
    </location>
</feature>